<dbReference type="Proteomes" id="UP001590950">
    <property type="component" value="Unassembled WGS sequence"/>
</dbReference>
<sequence>MGFWAAIKMSIRHCRLRSILMLIENYLEAGVSLAIGRRMRTNFVLLLRRATLFESLHVDFFHNELVLILYLRRHSSPLQHADRTTKKEPRYPLEYTVRW</sequence>
<name>A0ABR4ABW9_9LECA</name>
<keyword evidence="2" id="KW-1185">Reference proteome</keyword>
<gene>
    <name evidence="1" type="ORF">N7G274_003653</name>
</gene>
<proteinExistence type="predicted"/>
<organism evidence="1 2">
    <name type="scientific">Stereocaulon virgatum</name>
    <dbReference type="NCBI Taxonomy" id="373712"/>
    <lineage>
        <taxon>Eukaryota</taxon>
        <taxon>Fungi</taxon>
        <taxon>Dikarya</taxon>
        <taxon>Ascomycota</taxon>
        <taxon>Pezizomycotina</taxon>
        <taxon>Lecanoromycetes</taxon>
        <taxon>OSLEUM clade</taxon>
        <taxon>Lecanoromycetidae</taxon>
        <taxon>Lecanorales</taxon>
        <taxon>Lecanorineae</taxon>
        <taxon>Stereocaulaceae</taxon>
        <taxon>Stereocaulon</taxon>
    </lineage>
</organism>
<evidence type="ECO:0008006" key="3">
    <source>
        <dbReference type="Google" id="ProtNLM"/>
    </source>
</evidence>
<protein>
    <recommendedName>
        <fullName evidence="3">Secreted protein</fullName>
    </recommendedName>
</protein>
<evidence type="ECO:0000313" key="1">
    <source>
        <dbReference type="EMBL" id="KAL2043347.1"/>
    </source>
</evidence>
<evidence type="ECO:0000313" key="2">
    <source>
        <dbReference type="Proteomes" id="UP001590950"/>
    </source>
</evidence>
<accession>A0ABR4ABW9</accession>
<comment type="caution">
    <text evidence="1">The sequence shown here is derived from an EMBL/GenBank/DDBJ whole genome shotgun (WGS) entry which is preliminary data.</text>
</comment>
<reference evidence="1 2" key="1">
    <citation type="submission" date="2024-09" db="EMBL/GenBank/DDBJ databases">
        <title>Rethinking Asexuality: The Enigmatic Case of Functional Sexual Genes in Lepraria (Stereocaulaceae).</title>
        <authorList>
            <person name="Doellman M."/>
            <person name="Sun Y."/>
            <person name="Barcenas-Pena A."/>
            <person name="Lumbsch H.T."/>
            <person name="Grewe F."/>
        </authorList>
    </citation>
    <scope>NUCLEOTIDE SEQUENCE [LARGE SCALE GENOMIC DNA]</scope>
    <source>
        <strain evidence="1 2">Mercado 3170</strain>
    </source>
</reference>
<dbReference type="EMBL" id="JBEFKJ010000011">
    <property type="protein sequence ID" value="KAL2043347.1"/>
    <property type="molecule type" value="Genomic_DNA"/>
</dbReference>